<keyword evidence="2" id="KW-0808">Transferase</keyword>
<dbReference type="PANTHER" id="PTHR31623">
    <property type="entry name" value="F21J9.9"/>
    <property type="match status" value="1"/>
</dbReference>
<name>A0AAN8VK39_9MAGN</name>
<evidence type="ECO:0000313" key="5">
    <source>
        <dbReference type="Proteomes" id="UP001370490"/>
    </source>
</evidence>
<dbReference type="Gene3D" id="3.30.559.10">
    <property type="entry name" value="Chloramphenicol acetyltransferase-like domain"/>
    <property type="match status" value="2"/>
</dbReference>
<evidence type="ECO:0000256" key="1">
    <source>
        <dbReference type="ARBA" id="ARBA00009861"/>
    </source>
</evidence>
<keyword evidence="3" id="KW-0012">Acyltransferase</keyword>
<dbReference type="Pfam" id="PF02458">
    <property type="entry name" value="Transferase"/>
    <property type="match status" value="1"/>
</dbReference>
<dbReference type="PANTHER" id="PTHR31623:SF17">
    <property type="entry name" value="F21J9.9"/>
    <property type="match status" value="1"/>
</dbReference>
<comment type="caution">
    <text evidence="4">The sequence shown here is derived from an EMBL/GenBank/DDBJ whole genome shotgun (WGS) entry which is preliminary data.</text>
</comment>
<evidence type="ECO:0000256" key="3">
    <source>
        <dbReference type="ARBA" id="ARBA00023315"/>
    </source>
</evidence>
<dbReference type="AlphaFoldDB" id="A0AAN8VK39"/>
<proteinExistence type="inferred from homology"/>
<dbReference type="EMBL" id="JBAMMX010000011">
    <property type="protein sequence ID" value="KAK6930892.1"/>
    <property type="molecule type" value="Genomic_DNA"/>
</dbReference>
<comment type="similarity">
    <text evidence="1">Belongs to the plant acyltransferase family.</text>
</comment>
<reference evidence="4 5" key="1">
    <citation type="submission" date="2023-12" db="EMBL/GenBank/DDBJ databases">
        <title>A high-quality genome assembly for Dillenia turbinata (Dilleniales).</title>
        <authorList>
            <person name="Chanderbali A."/>
        </authorList>
    </citation>
    <scope>NUCLEOTIDE SEQUENCE [LARGE SCALE GENOMIC DNA]</scope>
    <source>
        <strain evidence="4">LSX21</strain>
        <tissue evidence="4">Leaf</tissue>
    </source>
</reference>
<organism evidence="4 5">
    <name type="scientific">Dillenia turbinata</name>
    <dbReference type="NCBI Taxonomy" id="194707"/>
    <lineage>
        <taxon>Eukaryota</taxon>
        <taxon>Viridiplantae</taxon>
        <taxon>Streptophyta</taxon>
        <taxon>Embryophyta</taxon>
        <taxon>Tracheophyta</taxon>
        <taxon>Spermatophyta</taxon>
        <taxon>Magnoliopsida</taxon>
        <taxon>eudicotyledons</taxon>
        <taxon>Gunneridae</taxon>
        <taxon>Pentapetalae</taxon>
        <taxon>Dilleniales</taxon>
        <taxon>Dilleniaceae</taxon>
        <taxon>Dillenia</taxon>
    </lineage>
</organism>
<dbReference type="InterPro" id="IPR023213">
    <property type="entry name" value="CAT-like_dom_sf"/>
</dbReference>
<evidence type="ECO:0000256" key="2">
    <source>
        <dbReference type="ARBA" id="ARBA00022679"/>
    </source>
</evidence>
<keyword evidence="5" id="KW-1185">Reference proteome</keyword>
<dbReference type="GO" id="GO:0016746">
    <property type="term" value="F:acyltransferase activity"/>
    <property type="evidence" value="ECO:0007669"/>
    <property type="project" value="UniProtKB-KW"/>
</dbReference>
<accession>A0AAN8VK39</accession>
<gene>
    <name evidence="4" type="ORF">RJ641_002685</name>
</gene>
<protein>
    <submittedName>
        <fullName evidence="4">Uncharacterized protein</fullName>
    </submittedName>
</protein>
<dbReference type="Proteomes" id="UP001370490">
    <property type="component" value="Unassembled WGS sequence"/>
</dbReference>
<evidence type="ECO:0000313" key="4">
    <source>
        <dbReference type="EMBL" id="KAK6930892.1"/>
    </source>
</evidence>
<sequence length="324" mass="36034">MGSGHCGENAKVVEIQVEVISKDTIKPSSPTPHHLRNLKLSFLDQIQPPVLMPMVFFYPKESNYSSSSTYKAADPVGVLKKSLSEVLTWYYPLSGRVFDNLYVDCSDQGVPFIEAHANCHLSEVVPDPVPCELNKLLPFKLEEVEDFAMGIQVTSFDCGGMALAVCTSHKLADAWSIFQFVGSWAKTAALGGLDQETPLPKFKMAEFFPAINISGFQPTTGVIRNTSNISIKRFVFSSSAINFLRNKYAKSLKADFSHRPTRAEALSTFIWSRFMATTQPKPTRKIYSVQHAVNLRTRVNPPLSDNYFGNIIRLATTIPEVDIS</sequence>